<dbReference type="Gene3D" id="3.40.190.10">
    <property type="entry name" value="Periplasmic binding protein-like II"/>
    <property type="match status" value="1"/>
</dbReference>
<comment type="caution">
    <text evidence="2">The sequence shown here is derived from an EMBL/GenBank/DDBJ whole genome shotgun (WGS) entry which is preliminary data.</text>
</comment>
<dbReference type="InterPro" id="IPR042100">
    <property type="entry name" value="Bug_dom1"/>
</dbReference>
<evidence type="ECO:0000256" key="1">
    <source>
        <dbReference type="ARBA" id="ARBA00006987"/>
    </source>
</evidence>
<reference evidence="2" key="1">
    <citation type="submission" date="2020-02" db="EMBL/GenBank/DDBJ databases">
        <authorList>
            <person name="Chen W.-M."/>
        </authorList>
    </citation>
    <scope>NUCLEOTIDE SEQUENCE</scope>
    <source>
        <strain evidence="2">NBD-18</strain>
    </source>
</reference>
<dbReference type="PANTHER" id="PTHR42928:SF5">
    <property type="entry name" value="BLR1237 PROTEIN"/>
    <property type="match status" value="1"/>
</dbReference>
<dbReference type="RefSeq" id="WP_163656233.1">
    <property type="nucleotide sequence ID" value="NZ_JAAGRN010000012.1"/>
</dbReference>
<dbReference type="Pfam" id="PF03401">
    <property type="entry name" value="TctC"/>
    <property type="match status" value="1"/>
</dbReference>
<evidence type="ECO:0000313" key="2">
    <source>
        <dbReference type="EMBL" id="NDY84416.1"/>
    </source>
</evidence>
<gene>
    <name evidence="2" type="ORF">G3I67_14375</name>
</gene>
<dbReference type="SUPFAM" id="SSF53850">
    <property type="entry name" value="Periplasmic binding protein-like II"/>
    <property type="match status" value="1"/>
</dbReference>
<dbReference type="PANTHER" id="PTHR42928">
    <property type="entry name" value="TRICARBOXYLATE-BINDING PROTEIN"/>
    <property type="match status" value="1"/>
</dbReference>
<name>A0A6B2R0X6_9BURK</name>
<sequence length="336" mass="36198">MTLFKKFRTQAKIGAIFALSLLGGVVTDTVAQEGAVKNYPDKQIRIIVPYSAGGSTDALARLVAGELTGAWKQTVIVENKPGAGGMIGNDLVAKAAPDGYTVLLGITAIIQGPHLFAKIPYDVDKDLTPVAQIGLSSDFLVVKASFPANTFEEFIKVVKANPGKFSYGSYGAATSSNIHGEMLKKQAGLEMTHIPYKGGAPQLTDLLGGQLDAAFVDVANLRAQIKSDKIKILASTGEKRSEILPDVRTFTEMGYKDFEPYGFFTFFLPSKTPKPIVDKLSNEILRLLRTPENKAKIEGMGLQATFTGADALAPLMKRDSEIWGKVIKEGNIKVEQ</sequence>
<dbReference type="PIRSF" id="PIRSF017082">
    <property type="entry name" value="YflP"/>
    <property type="match status" value="1"/>
</dbReference>
<dbReference type="EMBL" id="JAAGRN010000012">
    <property type="protein sequence ID" value="NDY84416.1"/>
    <property type="molecule type" value="Genomic_DNA"/>
</dbReference>
<protein>
    <submittedName>
        <fullName evidence="2">Tripartite tricarboxylate transporter substrate binding protein</fullName>
    </submittedName>
</protein>
<dbReference type="AlphaFoldDB" id="A0A6B2R0X6"/>
<proteinExistence type="inferred from homology"/>
<dbReference type="InterPro" id="IPR005064">
    <property type="entry name" value="BUG"/>
</dbReference>
<comment type="similarity">
    <text evidence="1">Belongs to the UPF0065 (bug) family.</text>
</comment>
<dbReference type="Gene3D" id="3.40.190.150">
    <property type="entry name" value="Bordetella uptake gene, domain 1"/>
    <property type="match status" value="1"/>
</dbReference>
<organism evidence="2">
    <name type="scientific">Sheuella amnicola</name>
    <dbReference type="NCBI Taxonomy" id="2707330"/>
    <lineage>
        <taxon>Bacteria</taxon>
        <taxon>Pseudomonadati</taxon>
        <taxon>Pseudomonadota</taxon>
        <taxon>Betaproteobacteria</taxon>
        <taxon>Burkholderiales</taxon>
        <taxon>Alcaligenaceae</taxon>
        <taxon>Sheuella</taxon>
    </lineage>
</organism>
<dbReference type="CDD" id="cd07012">
    <property type="entry name" value="PBP2_Bug_TTT"/>
    <property type="match status" value="1"/>
</dbReference>
<accession>A0A6B2R0X6</accession>